<evidence type="ECO:0008006" key="5">
    <source>
        <dbReference type="Google" id="ProtNLM"/>
    </source>
</evidence>
<dbReference type="EMBL" id="JANIEX010000160">
    <property type="protein sequence ID" value="KAJ3572016.1"/>
    <property type="molecule type" value="Genomic_DNA"/>
</dbReference>
<proteinExistence type="predicted"/>
<keyword evidence="4" id="KW-1185">Reference proteome</keyword>
<dbReference type="PANTHER" id="PTHR33481">
    <property type="entry name" value="REVERSE TRANSCRIPTASE"/>
    <property type="match status" value="1"/>
</dbReference>
<dbReference type="AlphaFoldDB" id="A0AAD5YSW3"/>
<name>A0AAD5YSW3_9AGAR</name>
<reference evidence="3" key="1">
    <citation type="submission" date="2022-07" db="EMBL/GenBank/DDBJ databases">
        <title>Genome Sequence of Leucocoprinus birnbaumii.</title>
        <authorList>
            <person name="Buettner E."/>
        </authorList>
    </citation>
    <scope>NUCLEOTIDE SEQUENCE</scope>
    <source>
        <strain evidence="3">VT141</strain>
    </source>
</reference>
<evidence type="ECO:0000256" key="2">
    <source>
        <dbReference type="SAM" id="MobiDB-lite"/>
    </source>
</evidence>
<organism evidence="3 4">
    <name type="scientific">Leucocoprinus birnbaumii</name>
    <dbReference type="NCBI Taxonomy" id="56174"/>
    <lineage>
        <taxon>Eukaryota</taxon>
        <taxon>Fungi</taxon>
        <taxon>Dikarya</taxon>
        <taxon>Basidiomycota</taxon>
        <taxon>Agaricomycotina</taxon>
        <taxon>Agaricomycetes</taxon>
        <taxon>Agaricomycetidae</taxon>
        <taxon>Agaricales</taxon>
        <taxon>Agaricineae</taxon>
        <taxon>Agaricaceae</taxon>
        <taxon>Leucocoprinus</taxon>
    </lineage>
</organism>
<dbReference type="PANTHER" id="PTHR33481:SF1">
    <property type="entry name" value="ENDONUCLEASE_EXONUCLEASE_PHOSPHATASE DOMAIN-CONTAINING PROTEIN-RELATED"/>
    <property type="match status" value="1"/>
</dbReference>
<accession>A0AAD5YSW3</accession>
<sequence length="371" mass="42828">MTEELAAHVAVCDVDATWRPPCTDHYPVTTLIDLPLAKIVPKPVRNFRMVEWKEFRKELEGRMEELREPGEIETVEELEEQVERLTGIIQETIEKVVPETKACPHMKRWWNKELEGMKKKLNQLNRKSYRWKSTPDHPLFQEYRQLRNMYADAITQAKRTHWEDYLEQATEAEMWTANRYATEPVGDGGSPRIPTLSTKGPDGTTRQHITNEEKAEALGQAFFPRRPEQSTVPPNQHYPEPLQLRSEINEEQVLSNIKALSSFKAPGPDGIPNVVLKETAEIIAPYLVWIYRAILDLEHQFSGWKTFTTVVLRKPGKPSYEVPKAYRPIALLCTLGKVLTAIVTEELSCLLESNNLLPEKHIWRATMQDDH</sequence>
<evidence type="ECO:0000313" key="4">
    <source>
        <dbReference type="Proteomes" id="UP001213000"/>
    </source>
</evidence>
<comment type="caution">
    <text evidence="3">The sequence shown here is derived from an EMBL/GenBank/DDBJ whole genome shotgun (WGS) entry which is preliminary data.</text>
</comment>
<feature type="coiled-coil region" evidence="1">
    <location>
        <begin position="75"/>
        <end position="127"/>
    </location>
</feature>
<keyword evidence="1" id="KW-0175">Coiled coil</keyword>
<feature type="region of interest" description="Disordered" evidence="2">
    <location>
        <begin position="183"/>
        <end position="206"/>
    </location>
</feature>
<dbReference type="Proteomes" id="UP001213000">
    <property type="component" value="Unassembled WGS sequence"/>
</dbReference>
<protein>
    <recommendedName>
        <fullName evidence="5">Reverse transcriptase domain-containing protein</fullName>
    </recommendedName>
</protein>
<gene>
    <name evidence="3" type="ORF">NP233_g3369</name>
</gene>
<evidence type="ECO:0000256" key="1">
    <source>
        <dbReference type="SAM" id="Coils"/>
    </source>
</evidence>
<evidence type="ECO:0000313" key="3">
    <source>
        <dbReference type="EMBL" id="KAJ3572016.1"/>
    </source>
</evidence>